<dbReference type="InterPro" id="IPR036249">
    <property type="entry name" value="Thioredoxin-like_sf"/>
</dbReference>
<dbReference type="EC" id="1.11.1.24" evidence="3"/>
<evidence type="ECO:0000256" key="7">
    <source>
        <dbReference type="ARBA" id="ARBA00023157"/>
    </source>
</evidence>
<evidence type="ECO:0000256" key="5">
    <source>
        <dbReference type="ARBA" id="ARBA00022862"/>
    </source>
</evidence>
<dbReference type="GO" id="GO:0045454">
    <property type="term" value="P:cell redox homeostasis"/>
    <property type="evidence" value="ECO:0007669"/>
    <property type="project" value="TreeGrafter"/>
</dbReference>
<keyword evidence="6" id="KW-0560">Oxidoreductase</keyword>
<evidence type="ECO:0000256" key="4">
    <source>
        <dbReference type="ARBA" id="ARBA00022559"/>
    </source>
</evidence>
<dbReference type="InterPro" id="IPR013766">
    <property type="entry name" value="Thioredoxin_domain"/>
</dbReference>
<evidence type="ECO:0000313" key="15">
    <source>
        <dbReference type="EMBL" id="MBF5027438.1"/>
    </source>
</evidence>
<evidence type="ECO:0000256" key="13">
    <source>
        <dbReference type="PIRSR" id="PIRSR000239-1"/>
    </source>
</evidence>
<keyword evidence="4 15" id="KW-0575">Peroxidase</keyword>
<comment type="catalytic activity">
    <reaction evidence="12">
        <text>a hydroperoxide + [thioredoxin]-dithiol = an alcohol + [thioredoxin]-disulfide + H2O</text>
        <dbReference type="Rhea" id="RHEA:62620"/>
        <dbReference type="Rhea" id="RHEA-COMP:10698"/>
        <dbReference type="Rhea" id="RHEA-COMP:10700"/>
        <dbReference type="ChEBI" id="CHEBI:15377"/>
        <dbReference type="ChEBI" id="CHEBI:29950"/>
        <dbReference type="ChEBI" id="CHEBI:30879"/>
        <dbReference type="ChEBI" id="CHEBI:35924"/>
        <dbReference type="ChEBI" id="CHEBI:50058"/>
        <dbReference type="EC" id="1.11.1.24"/>
    </reaction>
</comment>
<evidence type="ECO:0000256" key="12">
    <source>
        <dbReference type="ARBA" id="ARBA00049091"/>
    </source>
</evidence>
<evidence type="ECO:0000256" key="8">
    <source>
        <dbReference type="ARBA" id="ARBA00023284"/>
    </source>
</evidence>
<comment type="similarity">
    <text evidence="10">Belongs to the peroxiredoxin family. BCP/PrxQ subfamily.</text>
</comment>
<evidence type="ECO:0000256" key="3">
    <source>
        <dbReference type="ARBA" id="ARBA00013017"/>
    </source>
</evidence>
<dbReference type="CDD" id="cd03017">
    <property type="entry name" value="PRX_BCP"/>
    <property type="match status" value="1"/>
</dbReference>
<name>A0A930YW87_9FLAO</name>
<proteinExistence type="inferred from homology"/>
<dbReference type="SUPFAM" id="SSF52833">
    <property type="entry name" value="Thioredoxin-like"/>
    <property type="match status" value="1"/>
</dbReference>
<comment type="caution">
    <text evidence="15">The sequence shown here is derived from an EMBL/GenBank/DDBJ whole genome shotgun (WGS) entry which is preliminary data.</text>
</comment>
<keyword evidence="8" id="KW-0676">Redox-active center</keyword>
<evidence type="ECO:0000259" key="14">
    <source>
        <dbReference type="PROSITE" id="PS51352"/>
    </source>
</evidence>
<dbReference type="InterPro" id="IPR050924">
    <property type="entry name" value="Peroxiredoxin_BCP/PrxQ"/>
</dbReference>
<dbReference type="PROSITE" id="PS51352">
    <property type="entry name" value="THIOREDOXIN_2"/>
    <property type="match status" value="1"/>
</dbReference>
<dbReference type="Proteomes" id="UP000694480">
    <property type="component" value="Unassembled WGS sequence"/>
</dbReference>
<gene>
    <name evidence="15" type="primary">bcp</name>
    <name evidence="15" type="ORF">IC612_06455</name>
</gene>
<dbReference type="PIRSF" id="PIRSF000239">
    <property type="entry name" value="AHPC"/>
    <property type="match status" value="1"/>
</dbReference>
<dbReference type="Gene3D" id="3.40.30.10">
    <property type="entry name" value="Glutaredoxin"/>
    <property type="match status" value="1"/>
</dbReference>
<dbReference type="NCBIfam" id="NF006960">
    <property type="entry name" value="PRK09437.1"/>
    <property type="match status" value="1"/>
</dbReference>
<evidence type="ECO:0000256" key="2">
    <source>
        <dbReference type="ARBA" id="ARBA00011245"/>
    </source>
</evidence>
<dbReference type="FunFam" id="3.40.30.10:FF:000007">
    <property type="entry name" value="Thioredoxin-dependent thiol peroxidase"/>
    <property type="match status" value="1"/>
</dbReference>
<organism evidence="15 16">
    <name type="scientific">Planobacterium oryzisoli</name>
    <dbReference type="NCBI Taxonomy" id="2771435"/>
    <lineage>
        <taxon>Bacteria</taxon>
        <taxon>Pseudomonadati</taxon>
        <taxon>Bacteroidota</taxon>
        <taxon>Flavobacteriia</taxon>
        <taxon>Flavobacteriales</taxon>
        <taxon>Weeksellaceae</taxon>
        <taxon>Chryseobacterium group</taxon>
        <taxon>Chryseobacterium</taxon>
    </lineage>
</organism>
<evidence type="ECO:0000313" key="16">
    <source>
        <dbReference type="Proteomes" id="UP000694480"/>
    </source>
</evidence>
<keyword evidence="5" id="KW-0049">Antioxidant</keyword>
<dbReference type="RefSeq" id="WP_194739370.1">
    <property type="nucleotide sequence ID" value="NZ_JADKYY010000007.1"/>
</dbReference>
<comment type="subunit">
    <text evidence="2">Monomer.</text>
</comment>
<evidence type="ECO:0000256" key="10">
    <source>
        <dbReference type="ARBA" id="ARBA00038489"/>
    </source>
</evidence>
<feature type="domain" description="Thioredoxin" evidence="14">
    <location>
        <begin position="2"/>
        <end position="151"/>
    </location>
</feature>
<dbReference type="PANTHER" id="PTHR42801:SF4">
    <property type="entry name" value="AHPC_TSA FAMILY PROTEIN"/>
    <property type="match status" value="1"/>
</dbReference>
<sequence length="151" mass="17173">MVTIGSSLPEFKLENQEGVWVESADFAGRPLVVFFYPQASTPTCTVEVCNLRDHFKELEKKGYRLVGISADPVSKQKKFHSKNTLPFDLLSDTSHEVLEAFGVWQQKKTFGREYMGIVRKTFLFDSKGICTHIIEKVRSKEASEQILSLPQ</sequence>
<evidence type="ECO:0000256" key="6">
    <source>
        <dbReference type="ARBA" id="ARBA00023002"/>
    </source>
</evidence>
<dbReference type="AlphaFoldDB" id="A0A930YW87"/>
<accession>A0A930YW87</accession>
<evidence type="ECO:0000256" key="11">
    <source>
        <dbReference type="ARBA" id="ARBA00042639"/>
    </source>
</evidence>
<keyword evidence="7" id="KW-1015">Disulfide bond</keyword>
<comment type="function">
    <text evidence="1">Thiol-specific peroxidase that catalyzes the reduction of hydrogen peroxide and organic hydroperoxides to water and alcohols, respectively. Plays a role in cell protection against oxidative stress by detoxifying peroxides and as sensor of hydrogen peroxide-mediated signaling events.</text>
</comment>
<reference evidence="15" key="1">
    <citation type="submission" date="2020-11" db="EMBL/GenBank/DDBJ databases">
        <title>Genome seq and assembly of Planobacterium sp.</title>
        <authorList>
            <person name="Chhetri G."/>
        </authorList>
    </citation>
    <scope>NUCLEOTIDE SEQUENCE</scope>
    <source>
        <strain evidence="15">GCR5</strain>
    </source>
</reference>
<dbReference type="GO" id="GO:0034599">
    <property type="term" value="P:cellular response to oxidative stress"/>
    <property type="evidence" value="ECO:0007669"/>
    <property type="project" value="TreeGrafter"/>
</dbReference>
<dbReference type="Pfam" id="PF00578">
    <property type="entry name" value="AhpC-TSA"/>
    <property type="match status" value="1"/>
</dbReference>
<dbReference type="GO" id="GO:0005737">
    <property type="term" value="C:cytoplasm"/>
    <property type="evidence" value="ECO:0007669"/>
    <property type="project" value="TreeGrafter"/>
</dbReference>
<dbReference type="EMBL" id="JADKYY010000007">
    <property type="protein sequence ID" value="MBF5027438.1"/>
    <property type="molecule type" value="Genomic_DNA"/>
</dbReference>
<keyword evidence="16" id="KW-1185">Reference proteome</keyword>
<dbReference type="PANTHER" id="PTHR42801">
    <property type="entry name" value="THIOREDOXIN-DEPENDENT PEROXIDE REDUCTASE"/>
    <property type="match status" value="1"/>
</dbReference>
<dbReference type="InterPro" id="IPR000866">
    <property type="entry name" value="AhpC/TSA"/>
</dbReference>
<evidence type="ECO:0000256" key="1">
    <source>
        <dbReference type="ARBA" id="ARBA00003330"/>
    </source>
</evidence>
<dbReference type="InterPro" id="IPR024706">
    <property type="entry name" value="Peroxiredoxin_AhpC-typ"/>
</dbReference>
<feature type="active site" description="Cysteine sulfenic acid (-SOH) intermediate; for peroxidase activity" evidence="13">
    <location>
        <position position="44"/>
    </location>
</feature>
<protein>
    <recommendedName>
        <fullName evidence="3">thioredoxin-dependent peroxiredoxin</fullName>
        <ecNumber evidence="3">1.11.1.24</ecNumber>
    </recommendedName>
    <alternativeName>
        <fullName evidence="9">Thioredoxin peroxidase</fullName>
    </alternativeName>
    <alternativeName>
        <fullName evidence="11">Thioredoxin-dependent peroxiredoxin Bcp</fullName>
    </alternativeName>
</protein>
<evidence type="ECO:0000256" key="9">
    <source>
        <dbReference type="ARBA" id="ARBA00032824"/>
    </source>
</evidence>
<dbReference type="GO" id="GO:0008379">
    <property type="term" value="F:thioredoxin peroxidase activity"/>
    <property type="evidence" value="ECO:0007669"/>
    <property type="project" value="TreeGrafter"/>
</dbReference>